<dbReference type="SMART" id="SM00347">
    <property type="entry name" value="HTH_MARR"/>
    <property type="match status" value="1"/>
</dbReference>
<evidence type="ECO:0000313" key="2">
    <source>
        <dbReference type="EMBL" id="SDU54801.1"/>
    </source>
</evidence>
<dbReference type="AlphaFoldDB" id="A0A1H2JF93"/>
<evidence type="ECO:0000259" key="1">
    <source>
        <dbReference type="PROSITE" id="PS50995"/>
    </source>
</evidence>
<dbReference type="InterPro" id="IPR039422">
    <property type="entry name" value="MarR/SlyA-like"/>
</dbReference>
<protein>
    <submittedName>
        <fullName evidence="2">DNA-binding transcriptional regulator, MarR family</fullName>
    </submittedName>
</protein>
<dbReference type="Pfam" id="PF12802">
    <property type="entry name" value="MarR_2"/>
    <property type="match status" value="1"/>
</dbReference>
<dbReference type="Gene3D" id="1.10.10.10">
    <property type="entry name" value="Winged helix-like DNA-binding domain superfamily/Winged helix DNA-binding domain"/>
    <property type="match status" value="1"/>
</dbReference>
<dbReference type="RefSeq" id="WP_046769050.1">
    <property type="nucleotide sequence ID" value="NZ_KQ061230.1"/>
</dbReference>
<evidence type="ECO:0000313" key="3">
    <source>
        <dbReference type="Proteomes" id="UP000182977"/>
    </source>
</evidence>
<keyword evidence="3" id="KW-1185">Reference proteome</keyword>
<dbReference type="STRING" id="419479.SAMN04488563_2609"/>
<dbReference type="GO" id="GO:0003677">
    <property type="term" value="F:DNA binding"/>
    <property type="evidence" value="ECO:0007669"/>
    <property type="project" value="UniProtKB-KW"/>
</dbReference>
<dbReference type="InterPro" id="IPR036390">
    <property type="entry name" value="WH_DNA-bd_sf"/>
</dbReference>
<name>A0A1H2JF93_9ACTN</name>
<dbReference type="OrthoDB" id="5295456at2"/>
<feature type="domain" description="HTH marR-type" evidence="1">
    <location>
        <begin position="15"/>
        <end position="151"/>
    </location>
</feature>
<dbReference type="PROSITE" id="PS50995">
    <property type="entry name" value="HTH_MARR_2"/>
    <property type="match status" value="1"/>
</dbReference>
<dbReference type="EMBL" id="LT629791">
    <property type="protein sequence ID" value="SDU54801.1"/>
    <property type="molecule type" value="Genomic_DNA"/>
</dbReference>
<dbReference type="GO" id="GO:0006950">
    <property type="term" value="P:response to stress"/>
    <property type="evidence" value="ECO:0007669"/>
    <property type="project" value="TreeGrafter"/>
</dbReference>
<proteinExistence type="predicted"/>
<organism evidence="2 3">
    <name type="scientific">Jiangella alkaliphila</name>
    <dbReference type="NCBI Taxonomy" id="419479"/>
    <lineage>
        <taxon>Bacteria</taxon>
        <taxon>Bacillati</taxon>
        <taxon>Actinomycetota</taxon>
        <taxon>Actinomycetes</taxon>
        <taxon>Jiangellales</taxon>
        <taxon>Jiangellaceae</taxon>
        <taxon>Jiangella</taxon>
    </lineage>
</organism>
<dbReference type="SUPFAM" id="SSF46785">
    <property type="entry name" value="Winged helix' DNA-binding domain"/>
    <property type="match status" value="1"/>
</dbReference>
<accession>A0A1H2JF93</accession>
<dbReference type="GO" id="GO:0003700">
    <property type="term" value="F:DNA-binding transcription factor activity"/>
    <property type="evidence" value="ECO:0007669"/>
    <property type="project" value="InterPro"/>
</dbReference>
<dbReference type="InterPro" id="IPR036388">
    <property type="entry name" value="WH-like_DNA-bd_sf"/>
</dbReference>
<sequence length="151" mass="17480">MTASKDTDQWITPEQLEVWRLFIRAQSRVMRRLEADLLAVHDLPLAWYDVLVRLLEADGRRLRMSELAERVMLSPSGLTRLVDRMVEEGLLERTQAERDGRGFYAVLTDAGYERLREASGTHLRGVHDYVVGRFDDAELATLTELLRRIEP</sequence>
<dbReference type="PRINTS" id="PR00598">
    <property type="entry name" value="HTHMARR"/>
</dbReference>
<dbReference type="Proteomes" id="UP000182977">
    <property type="component" value="Chromosome I"/>
</dbReference>
<dbReference type="PANTHER" id="PTHR33164">
    <property type="entry name" value="TRANSCRIPTIONAL REGULATOR, MARR FAMILY"/>
    <property type="match status" value="1"/>
</dbReference>
<gene>
    <name evidence="2" type="ORF">SAMN04488563_2609</name>
</gene>
<dbReference type="PANTHER" id="PTHR33164:SF43">
    <property type="entry name" value="HTH-TYPE TRANSCRIPTIONAL REPRESSOR YETL"/>
    <property type="match status" value="1"/>
</dbReference>
<reference evidence="3" key="1">
    <citation type="submission" date="2016-10" db="EMBL/GenBank/DDBJ databases">
        <authorList>
            <person name="Varghese N."/>
            <person name="Submissions S."/>
        </authorList>
    </citation>
    <scope>NUCLEOTIDE SEQUENCE [LARGE SCALE GENOMIC DNA]</scope>
    <source>
        <strain evidence="3">DSM 45079</strain>
    </source>
</reference>
<dbReference type="InterPro" id="IPR000835">
    <property type="entry name" value="HTH_MarR-typ"/>
</dbReference>
<keyword evidence="2" id="KW-0238">DNA-binding</keyword>